<evidence type="ECO:0000256" key="1">
    <source>
        <dbReference type="ARBA" id="ARBA00022679"/>
    </source>
</evidence>
<dbReference type="OrthoDB" id="2384350at2759"/>
<name>A0A2I4ALU4_AUSLI</name>
<evidence type="ECO:0000256" key="3">
    <source>
        <dbReference type="PROSITE-ProRule" id="PRU00104"/>
    </source>
</evidence>
<dbReference type="KEGG" id="alim:106512384"/>
<protein>
    <submittedName>
        <fullName evidence="6">G2/M phase-specific E3 ubiquitin-protein ligase</fullName>
    </submittedName>
</protein>
<dbReference type="Proteomes" id="UP000192220">
    <property type="component" value="Unplaced"/>
</dbReference>
<dbReference type="SUPFAM" id="SSF56204">
    <property type="entry name" value="Hect, E3 ligase catalytic domain"/>
    <property type="match status" value="1"/>
</dbReference>
<dbReference type="InterPro" id="IPR000569">
    <property type="entry name" value="HECT_dom"/>
</dbReference>
<keyword evidence="1" id="KW-0808">Transferase</keyword>
<gene>
    <name evidence="6" type="primary">LOC106512384</name>
</gene>
<dbReference type="InParanoid" id="A0A2I4ALU4"/>
<accession>A0A2I4ALU4</accession>
<dbReference type="STRING" id="52670.A0A2I4ALU4"/>
<keyword evidence="2 3" id="KW-0833">Ubl conjugation pathway</keyword>
<feature type="domain" description="HECT" evidence="4">
    <location>
        <begin position="46"/>
        <end position="118"/>
    </location>
</feature>
<dbReference type="RefSeq" id="XP_013856467.1">
    <property type="nucleotide sequence ID" value="XM_014001013.1"/>
</dbReference>
<organism evidence="5 6">
    <name type="scientific">Austrofundulus limnaeus</name>
    <name type="common">Annual killifish</name>
    <dbReference type="NCBI Taxonomy" id="52670"/>
    <lineage>
        <taxon>Eukaryota</taxon>
        <taxon>Metazoa</taxon>
        <taxon>Chordata</taxon>
        <taxon>Craniata</taxon>
        <taxon>Vertebrata</taxon>
        <taxon>Euteleostomi</taxon>
        <taxon>Actinopterygii</taxon>
        <taxon>Neopterygii</taxon>
        <taxon>Teleostei</taxon>
        <taxon>Neoteleostei</taxon>
        <taxon>Acanthomorphata</taxon>
        <taxon>Ovalentaria</taxon>
        <taxon>Atherinomorphae</taxon>
        <taxon>Cyprinodontiformes</taxon>
        <taxon>Rivulidae</taxon>
        <taxon>Austrofundulus</taxon>
    </lineage>
</organism>
<dbReference type="GO" id="GO:0004842">
    <property type="term" value="F:ubiquitin-protein transferase activity"/>
    <property type="evidence" value="ECO:0007669"/>
    <property type="project" value="InterPro"/>
</dbReference>
<reference evidence="6" key="1">
    <citation type="submission" date="2025-08" db="UniProtKB">
        <authorList>
            <consortium name="RefSeq"/>
        </authorList>
    </citation>
    <scope>IDENTIFICATION</scope>
</reference>
<dbReference type="Pfam" id="PF00632">
    <property type="entry name" value="HECT"/>
    <property type="match status" value="1"/>
</dbReference>
<evidence type="ECO:0000313" key="5">
    <source>
        <dbReference type="Proteomes" id="UP000192220"/>
    </source>
</evidence>
<dbReference type="GeneID" id="106512384"/>
<evidence type="ECO:0000313" key="6">
    <source>
        <dbReference type="RefSeq" id="XP_013856467.1"/>
    </source>
</evidence>
<sequence>MKSLFTIKWSPVGSNRKDKEEDTIFWWDWWLLAIQDGRVDISFEQLLIFVFGADAVPPLGFTPNPSIEFYDQEPGERRVPYSSTCSITLFLPRGVESDGDFTELMEMSIKCSHGFGKV</sequence>
<dbReference type="Gene3D" id="3.30.2410.10">
    <property type="entry name" value="Hect, E3 ligase catalytic domain"/>
    <property type="match status" value="1"/>
</dbReference>
<proteinExistence type="predicted"/>
<keyword evidence="5" id="KW-1185">Reference proteome</keyword>
<dbReference type="InterPro" id="IPR035983">
    <property type="entry name" value="Hect_E3_ubiquitin_ligase"/>
</dbReference>
<dbReference type="AlphaFoldDB" id="A0A2I4ALU4"/>
<dbReference type="PROSITE" id="PS50237">
    <property type="entry name" value="HECT"/>
    <property type="match status" value="1"/>
</dbReference>
<feature type="active site" description="Glycyl thioester intermediate" evidence="3">
    <location>
        <position position="85"/>
    </location>
</feature>
<evidence type="ECO:0000256" key="2">
    <source>
        <dbReference type="ARBA" id="ARBA00022786"/>
    </source>
</evidence>
<evidence type="ECO:0000259" key="4">
    <source>
        <dbReference type="PROSITE" id="PS50237"/>
    </source>
</evidence>